<evidence type="ECO:0000256" key="8">
    <source>
        <dbReference type="ARBA" id="ARBA00023239"/>
    </source>
</evidence>
<dbReference type="PANTHER" id="PTHR11482">
    <property type="entry name" value="ARGININE/DIAMINOPIMELATE/ORNITHINE DECARBOXYLASE"/>
    <property type="match status" value="1"/>
</dbReference>
<keyword evidence="4" id="KW-0963">Cytoplasm</keyword>
<name>A0AA38VZ33_9PEZI</name>
<evidence type="ECO:0000256" key="6">
    <source>
        <dbReference type="ARBA" id="ARBA00022898"/>
    </source>
</evidence>
<dbReference type="Gene3D" id="3.20.20.10">
    <property type="entry name" value="Alanine racemase"/>
    <property type="match status" value="1"/>
</dbReference>
<accession>A0AA38VZ33</accession>
<keyword evidence="8" id="KW-0456">Lyase</keyword>
<evidence type="ECO:0000256" key="10">
    <source>
        <dbReference type="ARBA" id="ARBA00034138"/>
    </source>
</evidence>
<dbReference type="PROSITE" id="PS00878">
    <property type="entry name" value="ODR_DC_2_1"/>
    <property type="match status" value="1"/>
</dbReference>
<dbReference type="PRINTS" id="PR01182">
    <property type="entry name" value="ORNDCRBXLASE"/>
</dbReference>
<feature type="active site" description="Proton donor" evidence="15">
    <location>
        <position position="417"/>
    </location>
</feature>
<dbReference type="EMBL" id="JANBVN010000025">
    <property type="protein sequence ID" value="KAJ9161240.1"/>
    <property type="molecule type" value="Genomic_DNA"/>
</dbReference>
<evidence type="ECO:0000256" key="2">
    <source>
        <dbReference type="ARBA" id="ARBA00004496"/>
    </source>
</evidence>
<evidence type="ECO:0000313" key="18">
    <source>
        <dbReference type="Proteomes" id="UP001174691"/>
    </source>
</evidence>
<dbReference type="CDD" id="cd00622">
    <property type="entry name" value="PLPDE_III_ODC"/>
    <property type="match status" value="1"/>
</dbReference>
<dbReference type="GO" id="GO:0033387">
    <property type="term" value="P:putrescine biosynthetic process from arginine, via ornithine"/>
    <property type="evidence" value="ECO:0007669"/>
    <property type="project" value="TreeGrafter"/>
</dbReference>
<comment type="cofactor">
    <cofactor evidence="1 15">
        <name>pyridoxal 5'-phosphate</name>
        <dbReference type="ChEBI" id="CHEBI:597326"/>
    </cofactor>
</comment>
<dbReference type="FunFam" id="2.40.37.10:FF:000010">
    <property type="entry name" value="Ornithine decarboxylase"/>
    <property type="match status" value="1"/>
</dbReference>
<keyword evidence="6 15" id="KW-0663">Pyridoxal phosphate</keyword>
<dbReference type="EC" id="4.1.1.17" evidence="10"/>
<comment type="caution">
    <text evidence="17">The sequence shown here is derived from an EMBL/GenBank/DDBJ whole genome shotgun (WGS) entry which is preliminary data.</text>
</comment>
<dbReference type="Gene3D" id="2.40.37.10">
    <property type="entry name" value="Lyase, Ornithine Decarboxylase, Chain A, domain 1"/>
    <property type="match status" value="1"/>
</dbReference>
<sequence length="480" mass="53305">MVMATALVDHLTPADHFNDYVFIKETAKVFLENNHNKTYYGGNDGNDRHRELPQRLIGNALRERVESIDYETCEAGDEDTFFVADLGEVYRQHLRWKLNLPRVKPFYAVKCNPDPKVLELLSALGTGFDCASKAEIEQVLNLGVDPERIIYAQPCKTNSYVRYVAAKGVRQMTFDNSDELRKIARLYPEAELYLRILTDDSSSLCRLSQKFGASLDSTDSLLSLARQLGLNVVGVSFHVGSGASDPLAFLKAVQDAHVVFQQAASYGFNLKTLDVGGGFCSDDSFEQMSGVLRRALDEYFPAHSGVNLIAEPGRFYVSAAFTIACNVIARRTLEDPNINMDVDPADSTSTLVNRGETSYMLYVNDGLYGNFSSIMFDHQQPIAKVLRAGGKNLYNTRAADAVDDKEGIEYSIWGPTCDGIDRITESIRFDSLLDVGDWLYFENMGAYTKCSATKFNGFSADHDVIYVCSEPGAKALLGMH</sequence>
<comment type="subunit">
    <text evidence="13">Homodimer. Only the dimer is catalytically active, as the active sites are constructed of residues from both monomers.</text>
</comment>
<dbReference type="GO" id="GO:0004586">
    <property type="term" value="F:ornithine decarboxylase activity"/>
    <property type="evidence" value="ECO:0007669"/>
    <property type="project" value="UniProtKB-EC"/>
</dbReference>
<feature type="modified residue" description="N6-(pyridoxal phosphate)lysine" evidence="15">
    <location>
        <position position="110"/>
    </location>
</feature>
<dbReference type="InterPro" id="IPR029066">
    <property type="entry name" value="PLP-binding_barrel"/>
</dbReference>
<dbReference type="AlphaFoldDB" id="A0AA38VZ33"/>
<evidence type="ECO:0000256" key="1">
    <source>
        <dbReference type="ARBA" id="ARBA00001933"/>
    </source>
</evidence>
<evidence type="ECO:0000256" key="4">
    <source>
        <dbReference type="ARBA" id="ARBA00022490"/>
    </source>
</evidence>
<evidence type="ECO:0000256" key="5">
    <source>
        <dbReference type="ARBA" id="ARBA00022793"/>
    </source>
</evidence>
<comment type="subcellular location">
    <subcellularLocation>
        <location evidence="2">Cytoplasm</location>
    </subcellularLocation>
</comment>
<dbReference type="PRINTS" id="PR01179">
    <property type="entry name" value="ODADCRBXLASE"/>
</dbReference>
<organism evidence="17 18">
    <name type="scientific">Coniochaeta hoffmannii</name>
    <dbReference type="NCBI Taxonomy" id="91930"/>
    <lineage>
        <taxon>Eukaryota</taxon>
        <taxon>Fungi</taxon>
        <taxon>Dikarya</taxon>
        <taxon>Ascomycota</taxon>
        <taxon>Pezizomycotina</taxon>
        <taxon>Sordariomycetes</taxon>
        <taxon>Sordariomycetidae</taxon>
        <taxon>Coniochaetales</taxon>
        <taxon>Coniochaetaceae</taxon>
        <taxon>Coniochaeta</taxon>
    </lineage>
</organism>
<comment type="pathway">
    <text evidence="9">Amine and polyamine biosynthesis; putrescine biosynthesis via L-ornithine pathway; putrescine from L-ornithine: step 1/1.</text>
</comment>
<dbReference type="PANTHER" id="PTHR11482:SF6">
    <property type="entry name" value="ORNITHINE DECARBOXYLASE 1-RELATED"/>
    <property type="match status" value="1"/>
</dbReference>
<evidence type="ECO:0000259" key="16">
    <source>
        <dbReference type="Pfam" id="PF02784"/>
    </source>
</evidence>
<dbReference type="PROSITE" id="PS00879">
    <property type="entry name" value="ODR_DC_2_2"/>
    <property type="match status" value="1"/>
</dbReference>
<dbReference type="InterPro" id="IPR022653">
    <property type="entry name" value="De-COase2_pyr-phos_BS"/>
</dbReference>
<feature type="domain" description="Orn/DAP/Arg decarboxylase 2 N-terminal" evidence="16">
    <location>
        <begin position="86"/>
        <end position="318"/>
    </location>
</feature>
<evidence type="ECO:0000256" key="12">
    <source>
        <dbReference type="ARBA" id="ARBA00039485"/>
    </source>
</evidence>
<dbReference type="InterPro" id="IPR022644">
    <property type="entry name" value="De-COase2_N"/>
</dbReference>
<evidence type="ECO:0000256" key="3">
    <source>
        <dbReference type="ARBA" id="ARBA00008872"/>
    </source>
</evidence>
<dbReference type="Pfam" id="PF02784">
    <property type="entry name" value="Orn_Arg_deC_N"/>
    <property type="match status" value="1"/>
</dbReference>
<evidence type="ECO:0000256" key="13">
    <source>
        <dbReference type="ARBA" id="ARBA00046672"/>
    </source>
</evidence>
<dbReference type="GO" id="GO:0005737">
    <property type="term" value="C:cytoplasm"/>
    <property type="evidence" value="ECO:0007669"/>
    <property type="project" value="UniProtKB-SubCell"/>
</dbReference>
<evidence type="ECO:0000256" key="15">
    <source>
        <dbReference type="PIRSR" id="PIRSR600183-50"/>
    </source>
</evidence>
<evidence type="ECO:0000256" key="9">
    <source>
        <dbReference type="ARBA" id="ARBA00034115"/>
    </source>
</evidence>
<dbReference type="SUPFAM" id="SSF51419">
    <property type="entry name" value="PLP-binding barrel"/>
    <property type="match status" value="1"/>
</dbReference>
<evidence type="ECO:0000256" key="14">
    <source>
        <dbReference type="ARBA" id="ARBA00049127"/>
    </source>
</evidence>
<keyword evidence="5" id="KW-0210">Decarboxylase</keyword>
<dbReference type="FunFam" id="3.20.20.10:FF:000005">
    <property type="entry name" value="Ornithine decarboxylase"/>
    <property type="match status" value="1"/>
</dbReference>
<gene>
    <name evidence="17" type="ORF">NKR19_g2529</name>
</gene>
<evidence type="ECO:0000256" key="7">
    <source>
        <dbReference type="ARBA" id="ARBA00023115"/>
    </source>
</evidence>
<keyword evidence="7" id="KW-0620">Polyamine biosynthesis</keyword>
<dbReference type="InterPro" id="IPR002433">
    <property type="entry name" value="Orn_de-COase"/>
</dbReference>
<comment type="similarity">
    <text evidence="3">Belongs to the Orn/Lys/Arg decarboxylase class-II family.</text>
</comment>
<reference evidence="17" key="1">
    <citation type="submission" date="2022-07" db="EMBL/GenBank/DDBJ databases">
        <title>Fungi with potential for degradation of polypropylene.</title>
        <authorList>
            <person name="Gostincar C."/>
        </authorList>
    </citation>
    <scope>NUCLEOTIDE SEQUENCE</scope>
    <source>
        <strain evidence="17">EXF-13287</strain>
    </source>
</reference>
<dbReference type="InterPro" id="IPR000183">
    <property type="entry name" value="Orn/DAP/Arg_de-COase"/>
</dbReference>
<dbReference type="Proteomes" id="UP001174691">
    <property type="component" value="Unassembled WGS sequence"/>
</dbReference>
<proteinExistence type="inferred from homology"/>
<dbReference type="InterPro" id="IPR009006">
    <property type="entry name" value="Ala_racemase/Decarboxylase_C"/>
</dbReference>
<comment type="catalytic activity">
    <reaction evidence="14">
        <text>L-ornithine + H(+) = putrescine + CO2</text>
        <dbReference type="Rhea" id="RHEA:22964"/>
        <dbReference type="ChEBI" id="CHEBI:15378"/>
        <dbReference type="ChEBI" id="CHEBI:16526"/>
        <dbReference type="ChEBI" id="CHEBI:46911"/>
        <dbReference type="ChEBI" id="CHEBI:326268"/>
        <dbReference type="EC" id="4.1.1.17"/>
    </reaction>
</comment>
<dbReference type="InterPro" id="IPR022657">
    <property type="entry name" value="De-COase2_CS"/>
</dbReference>
<evidence type="ECO:0000256" key="11">
    <source>
        <dbReference type="ARBA" id="ARBA00037173"/>
    </source>
</evidence>
<keyword evidence="18" id="KW-1185">Reference proteome</keyword>
<dbReference type="SUPFAM" id="SSF50621">
    <property type="entry name" value="Alanine racemase C-terminal domain-like"/>
    <property type="match status" value="1"/>
</dbReference>
<protein>
    <recommendedName>
        <fullName evidence="12">Ornithine decarboxylase</fullName>
        <ecNumber evidence="10">4.1.1.17</ecNumber>
    </recommendedName>
</protein>
<comment type="function">
    <text evidence="11">Catalyzes the first and rate-limiting step of polyamine biosynthesis that converts ornithine into putrescine, which is the precursor for the polyamines, spermidine and spermine. Polyamines are essential for cell proliferation and are implicated in cellular processes, ranging from DNA replication to apoptosis.</text>
</comment>
<evidence type="ECO:0000313" key="17">
    <source>
        <dbReference type="EMBL" id="KAJ9161240.1"/>
    </source>
</evidence>